<name>A0A1W1VW09_9FIRM</name>
<sequence>MREAHYWLLSLIAAACLLILLGLHLFLMHLNTLAAYLGLAPQDPLEYTAVMARGKSLGWVVGYLALLGLALYHGLYGLRSILSEIIYPRIDHLLTLTITALGLIAFTLGTYVVIITYIMEGI</sequence>
<dbReference type="SUPFAM" id="SSF81343">
    <property type="entry name" value="Fumarate reductase respiratory complex transmembrane subunits"/>
    <property type="match status" value="1"/>
</dbReference>
<dbReference type="Proteomes" id="UP000192569">
    <property type="component" value="Chromosome I"/>
</dbReference>
<evidence type="ECO:0000256" key="1">
    <source>
        <dbReference type="SAM" id="Phobius"/>
    </source>
</evidence>
<protein>
    <submittedName>
        <fullName evidence="2">Succinate dehydrogenase / fumarate reductase membrane anchor subunit</fullName>
    </submittedName>
</protein>
<evidence type="ECO:0000313" key="3">
    <source>
        <dbReference type="Proteomes" id="UP000192569"/>
    </source>
</evidence>
<keyword evidence="1" id="KW-0472">Membrane</keyword>
<proteinExistence type="predicted"/>
<feature type="transmembrane region" description="Helical" evidence="1">
    <location>
        <begin position="58"/>
        <end position="81"/>
    </location>
</feature>
<keyword evidence="3" id="KW-1185">Reference proteome</keyword>
<dbReference type="AlphaFoldDB" id="A0A1W1VW09"/>
<dbReference type="STRING" id="698762.SAMN00808754_1879"/>
<keyword evidence="1" id="KW-0812">Transmembrane</keyword>
<organism evidence="2 3">
    <name type="scientific">Thermanaeromonas toyohensis ToBE</name>
    <dbReference type="NCBI Taxonomy" id="698762"/>
    <lineage>
        <taxon>Bacteria</taxon>
        <taxon>Bacillati</taxon>
        <taxon>Bacillota</taxon>
        <taxon>Clostridia</taxon>
        <taxon>Neomoorellales</taxon>
        <taxon>Neomoorellaceae</taxon>
        <taxon>Thermanaeromonas</taxon>
    </lineage>
</organism>
<dbReference type="GO" id="GO:0016020">
    <property type="term" value="C:membrane"/>
    <property type="evidence" value="ECO:0007669"/>
    <property type="project" value="InterPro"/>
</dbReference>
<feature type="transmembrane region" description="Helical" evidence="1">
    <location>
        <begin position="93"/>
        <end position="119"/>
    </location>
</feature>
<accession>A0A1W1VW09</accession>
<dbReference type="InterPro" id="IPR034804">
    <property type="entry name" value="SQR/QFR_C/D"/>
</dbReference>
<reference evidence="2 3" key="1">
    <citation type="submission" date="2017-04" db="EMBL/GenBank/DDBJ databases">
        <authorList>
            <person name="Afonso C.L."/>
            <person name="Miller P.J."/>
            <person name="Scott M.A."/>
            <person name="Spackman E."/>
            <person name="Goraichik I."/>
            <person name="Dimitrov K.M."/>
            <person name="Suarez D.L."/>
            <person name="Swayne D.E."/>
        </authorList>
    </citation>
    <scope>NUCLEOTIDE SEQUENCE [LARGE SCALE GENOMIC DNA]</scope>
    <source>
        <strain evidence="2 3">ToBE</strain>
    </source>
</reference>
<evidence type="ECO:0000313" key="2">
    <source>
        <dbReference type="EMBL" id="SMB97557.1"/>
    </source>
</evidence>
<dbReference type="EMBL" id="LT838272">
    <property type="protein sequence ID" value="SMB97557.1"/>
    <property type="molecule type" value="Genomic_DNA"/>
</dbReference>
<dbReference type="Gene3D" id="1.20.1300.10">
    <property type="entry name" value="Fumarate reductase/succinate dehydrogenase, transmembrane subunit"/>
    <property type="match status" value="1"/>
</dbReference>
<gene>
    <name evidence="2" type="ORF">SAMN00808754_1879</name>
</gene>
<dbReference type="PROSITE" id="PS51257">
    <property type="entry name" value="PROKAR_LIPOPROTEIN"/>
    <property type="match status" value="1"/>
</dbReference>
<dbReference type="RefSeq" id="WP_084665470.1">
    <property type="nucleotide sequence ID" value="NZ_LT838272.1"/>
</dbReference>
<keyword evidence="1" id="KW-1133">Transmembrane helix</keyword>